<sequence>MILLIGFLSTIGSSAYSQDESNNTFGKGIQLVASDSSFSMKFGLRFQSLYQGSLNVVTDKWNDQFLIRRARLKFEGFAYDPSLSYKVELGLSSRDISGGDLDQHGNTSRIILDAVLKWQFRENWSLWAGQTKLPGNRERVISSQKMQFVDRSLLNSRFNIDRDIGIQLHHSSKIGNQAVFQQILSVSMGEGRDITTNNIGGYDYTLRLEYLPFGEFTGGGDYFGSDLKREKSPKLAIGVAFDYNDGAARQRGQLGAFVQGSNGNQLSTDLSTLFIDTHFKYKGFSFMGEYANKQSSEQVFVVLDDFSTLKYATGNAVNLQAGYLVDKSEWAIRYTQVNSDDLAYSSLKEETQYTLGYSRYIVGHSLKLQSDLSYSDKALGDNLVTFRVQFEISF</sequence>
<dbReference type="Gene3D" id="2.40.160.10">
    <property type="entry name" value="Porin"/>
    <property type="match status" value="1"/>
</dbReference>
<comment type="caution">
    <text evidence="1">The sequence shown here is derived from an EMBL/GenBank/DDBJ whole genome shotgun (WGS) entry which is preliminary data.</text>
</comment>
<dbReference type="InterPro" id="IPR023614">
    <property type="entry name" value="Porin_dom_sf"/>
</dbReference>
<dbReference type="STRING" id="296218.AWN68_07205"/>
<evidence type="ECO:0000313" key="2">
    <source>
        <dbReference type="Proteomes" id="UP000075615"/>
    </source>
</evidence>
<dbReference type="Pfam" id="PF07396">
    <property type="entry name" value="Porin_O_P"/>
    <property type="match status" value="1"/>
</dbReference>
<proteinExistence type="predicted"/>
<keyword evidence="2" id="KW-1185">Reference proteome</keyword>
<gene>
    <name evidence="1" type="ORF">AWN68_07205</name>
</gene>
<dbReference type="InterPro" id="IPR010870">
    <property type="entry name" value="Porin_O/P"/>
</dbReference>
<name>A0A150XDM5_9BACT</name>
<dbReference type="AlphaFoldDB" id="A0A150XDM5"/>
<organism evidence="1 2">
    <name type="scientific">Roseivirga echinicomitans</name>
    <dbReference type="NCBI Taxonomy" id="296218"/>
    <lineage>
        <taxon>Bacteria</taxon>
        <taxon>Pseudomonadati</taxon>
        <taxon>Bacteroidota</taxon>
        <taxon>Cytophagia</taxon>
        <taxon>Cytophagales</taxon>
        <taxon>Roseivirgaceae</taxon>
        <taxon>Roseivirga</taxon>
    </lineage>
</organism>
<reference evidence="1 2" key="1">
    <citation type="submission" date="2016-01" db="EMBL/GenBank/DDBJ databases">
        <title>Genome sequencing of Roseivirga echinicomitans KMM 6058.</title>
        <authorList>
            <person name="Selvaratnam C."/>
            <person name="Thevarajoo S."/>
            <person name="Goh K.M."/>
            <person name="Ee R."/>
            <person name="Chan K.-G."/>
            <person name="Chong C.S."/>
        </authorList>
    </citation>
    <scope>NUCLEOTIDE SEQUENCE [LARGE SCALE GENOMIC DNA]</scope>
    <source>
        <strain evidence="1 2">KMM 6058</strain>
    </source>
</reference>
<evidence type="ECO:0000313" key="1">
    <source>
        <dbReference type="EMBL" id="KYG76827.1"/>
    </source>
</evidence>
<dbReference type="EMBL" id="LRDB01000023">
    <property type="protein sequence ID" value="KYG76827.1"/>
    <property type="molecule type" value="Genomic_DNA"/>
</dbReference>
<dbReference type="SUPFAM" id="SSF56935">
    <property type="entry name" value="Porins"/>
    <property type="match status" value="1"/>
</dbReference>
<accession>A0A150XDM5</accession>
<protein>
    <submittedName>
        <fullName evidence="1">FmdC</fullName>
    </submittedName>
</protein>
<dbReference type="Proteomes" id="UP000075615">
    <property type="component" value="Unassembled WGS sequence"/>
</dbReference>